<name>A0A8S5S955_9VIRU</name>
<reference evidence="1" key="1">
    <citation type="journal article" date="2021" name="Proc. Natl. Acad. Sci. U.S.A.">
        <title>A Catalog of Tens of Thousands of Viruses from Human Metagenomes Reveals Hidden Associations with Chronic Diseases.</title>
        <authorList>
            <person name="Tisza M.J."/>
            <person name="Buck C.B."/>
        </authorList>
    </citation>
    <scope>NUCLEOTIDE SEQUENCE</scope>
    <source>
        <strain evidence="1">CtGns7</strain>
    </source>
</reference>
<dbReference type="EMBL" id="BK032555">
    <property type="protein sequence ID" value="DAF47497.1"/>
    <property type="molecule type" value="Genomic_DNA"/>
</dbReference>
<sequence>MTDIAWYEHYNYDNQQELILKLCKKFNISYPNVRYNCFGQTDVTFIQGLYEYLVELDIKNENFIIKRKNNKSNGYKSNKNYMATVKTIKTGGWYQVIKWIAKNSEI</sequence>
<organism evidence="1">
    <name type="scientific">Phage sp. ctGns7</name>
    <dbReference type="NCBI Taxonomy" id="2828003"/>
    <lineage>
        <taxon>Viruses</taxon>
    </lineage>
</organism>
<protein>
    <submittedName>
        <fullName evidence="1">Uncharacterized protein</fullName>
    </submittedName>
</protein>
<evidence type="ECO:0000313" key="1">
    <source>
        <dbReference type="EMBL" id="DAF47497.1"/>
    </source>
</evidence>
<accession>A0A8S5S955</accession>
<proteinExistence type="predicted"/>